<dbReference type="eggNOG" id="COG0149">
    <property type="taxonomic scope" value="Bacteria"/>
</dbReference>
<dbReference type="InterPro" id="IPR000652">
    <property type="entry name" value="Triosephosphate_isomerase"/>
</dbReference>
<dbReference type="EMBL" id="AEUZ02000001">
    <property type="protein sequence ID" value="EHJ55879.1"/>
    <property type="molecule type" value="Genomic_DNA"/>
</dbReference>
<comment type="caution">
    <text evidence="2">The sequence shown here is derived from an EMBL/GenBank/DDBJ whole genome shotgun (WGS) entry which is preliminary data.</text>
</comment>
<protein>
    <submittedName>
        <fullName evidence="2">Triose-phosphate isomerase</fullName>
        <ecNumber evidence="2">5.3.1.1</ecNumber>
    </submittedName>
</protein>
<dbReference type="Proteomes" id="UP000005388">
    <property type="component" value="Unassembled WGS sequence"/>
</dbReference>
<keyword evidence="1 2" id="KW-0413">Isomerase</keyword>
<dbReference type="InterPro" id="IPR035990">
    <property type="entry name" value="TIM_sf"/>
</dbReference>
<dbReference type="NCBIfam" id="NF003302">
    <property type="entry name" value="PRK04302.1"/>
    <property type="match status" value="1"/>
</dbReference>
<evidence type="ECO:0000313" key="2">
    <source>
        <dbReference type="EMBL" id="EHJ55879.1"/>
    </source>
</evidence>
<sequence length="232" mass="25153">MAKKKIKKPFFIFNPKSYLYGHDLEEMSKLAEILANKYPQVSVLLTAPFADISSVSQNVNSALISAQHIDGIKPGRGMGLILPESVKYAGASATFINHAEHPLTFDQIIQSIKRADELDLITIVCANSLEEAKAISALHPDIILCEPTELIGTGKISSEEYILNTNKVVKEISPQTLIMQGAGISTADDVFRVITLGADGTGCTSGITTSEDPRETFSEMVLACQRAIENKE</sequence>
<dbReference type="Pfam" id="PF00121">
    <property type="entry name" value="TIM"/>
    <property type="match status" value="1"/>
</dbReference>
<proteinExistence type="predicted"/>
<dbReference type="PROSITE" id="PS51440">
    <property type="entry name" value="TIM_2"/>
    <property type="match status" value="1"/>
</dbReference>
<dbReference type="GO" id="GO:0004807">
    <property type="term" value="F:triose-phosphate isomerase activity"/>
    <property type="evidence" value="ECO:0007669"/>
    <property type="project" value="UniProtKB-EC"/>
</dbReference>
<gene>
    <name evidence="2" type="primary">tpiA_2</name>
    <name evidence="2" type="ORF">STRUR_1881</name>
</gene>
<reference evidence="2 3" key="1">
    <citation type="journal article" date="2014" name="Int. J. Syst. Evol. Microbiol.">
        <title>Phylogenomics and the dynamic genome evolution of the genus Streptococcus.</title>
        <authorList>
            <consortium name="The Broad Institute Genome Sequencing Platform"/>
            <person name="Richards V.P."/>
            <person name="Palmer S.R."/>
            <person name="Pavinski Bitar P.D."/>
            <person name="Qin X."/>
            <person name="Weinstock G.M."/>
            <person name="Highlander S.K."/>
            <person name="Town C.D."/>
            <person name="Burne R.A."/>
            <person name="Stanhope M.J."/>
        </authorList>
    </citation>
    <scope>NUCLEOTIDE SEQUENCE [LARGE SCALE GENOMIC DNA]</scope>
    <source>
        <strain evidence="2 3">2285-97</strain>
    </source>
</reference>
<dbReference type="SUPFAM" id="SSF51351">
    <property type="entry name" value="Triosephosphate isomerase (TIM)"/>
    <property type="match status" value="1"/>
</dbReference>
<evidence type="ECO:0000313" key="3">
    <source>
        <dbReference type="Proteomes" id="UP000005388"/>
    </source>
</evidence>
<dbReference type="Gene3D" id="3.20.20.70">
    <property type="entry name" value="Aldolase class I"/>
    <property type="match status" value="1"/>
</dbReference>
<dbReference type="RefSeq" id="WP_006738661.1">
    <property type="nucleotide sequence ID" value="NZ_AEUZ02000001.1"/>
</dbReference>
<dbReference type="EC" id="5.3.1.1" evidence="2"/>
<name>G5KDD3_9STRE</name>
<dbReference type="STRING" id="764291.STRUR_1881"/>
<evidence type="ECO:0000256" key="1">
    <source>
        <dbReference type="ARBA" id="ARBA00023235"/>
    </source>
</evidence>
<dbReference type="InterPro" id="IPR013785">
    <property type="entry name" value="Aldolase_TIM"/>
</dbReference>
<accession>G5KDD3</accession>
<dbReference type="AlphaFoldDB" id="G5KDD3"/>
<organism evidence="2 3">
    <name type="scientific">Streptococcus urinalis 2285-97</name>
    <dbReference type="NCBI Taxonomy" id="764291"/>
    <lineage>
        <taxon>Bacteria</taxon>
        <taxon>Bacillati</taxon>
        <taxon>Bacillota</taxon>
        <taxon>Bacilli</taxon>
        <taxon>Lactobacillales</taxon>
        <taxon>Streptococcaceae</taxon>
        <taxon>Streptococcus</taxon>
    </lineage>
</organism>
<keyword evidence="3" id="KW-1185">Reference proteome</keyword>